<dbReference type="OrthoDB" id="9807519at2"/>
<sequence>MANGNFGGGDGTLANPYLVEDAQDLTAITKNLSGHYKQTVHIDLAGVEWMPIGRNDTSSYSRFSGSFDGNGFNIYGLSINKPTVSYLGLFACLMPPAVLKNIHLVSPAVLGKYEIGPLVGSIEQGGYSGAELPIIDNCSAADVTVNGSYEIGGLVGSAYVEANISNCHSSGVVGNKETPGKNVGGLLGSAYNYGVNFDNSHSSCEAIGRSNVGGFIGYVSPGTGRRVKTTKCYAEGPVYSSGGYCGGFGGYLSQTDFEQCFATGAVDAPSNEVGGFGGYTSDLNIKDCYATGSVNGTDNVGGFIGSANLYNAYTITNSVAFGLVTGTQDTGGFAGSYSGNIDFTSAFYDSDKTGQTGTTKGTPKTTAELAKKETYVGWDFENVWSLISGVLQLIFTLPPKKPEVNVDFTQTVLLRDGFFSPIPQYWDTVKGEWTVRTIPN</sequence>
<evidence type="ECO:0000313" key="3">
    <source>
        <dbReference type="Proteomes" id="UP000265692"/>
    </source>
</evidence>
<keyword evidence="3" id="KW-1185">Reference proteome</keyword>
<dbReference type="EMBL" id="QWEI01000002">
    <property type="protein sequence ID" value="RHW38695.1"/>
    <property type="molecule type" value="Genomic_DNA"/>
</dbReference>
<dbReference type="InterPro" id="IPR011493">
    <property type="entry name" value="GLUG"/>
</dbReference>
<protein>
    <recommendedName>
        <fullName evidence="1">GLUG domain-containing protein</fullName>
    </recommendedName>
</protein>
<organism evidence="2 3">
    <name type="scientific">Ureibacillus yapensis</name>
    <dbReference type="NCBI Taxonomy" id="2304605"/>
    <lineage>
        <taxon>Bacteria</taxon>
        <taxon>Bacillati</taxon>
        <taxon>Bacillota</taxon>
        <taxon>Bacilli</taxon>
        <taxon>Bacillales</taxon>
        <taxon>Caryophanaceae</taxon>
        <taxon>Ureibacillus</taxon>
    </lineage>
</organism>
<feature type="domain" description="GLUG" evidence="1">
    <location>
        <begin position="272"/>
        <end position="295"/>
    </location>
</feature>
<dbReference type="Proteomes" id="UP000265692">
    <property type="component" value="Unassembled WGS sequence"/>
</dbReference>
<dbReference type="AlphaFoldDB" id="A0A396SIY8"/>
<proteinExistence type="predicted"/>
<gene>
    <name evidence="2" type="ORF">D1B33_07425</name>
</gene>
<dbReference type="RefSeq" id="WP_118875726.1">
    <property type="nucleotide sequence ID" value="NZ_QWEI01000002.1"/>
</dbReference>
<evidence type="ECO:0000259" key="1">
    <source>
        <dbReference type="Pfam" id="PF07581"/>
    </source>
</evidence>
<comment type="caution">
    <text evidence="2">The sequence shown here is derived from an EMBL/GenBank/DDBJ whole genome shotgun (WGS) entry which is preliminary data.</text>
</comment>
<accession>A0A396SIY8</accession>
<dbReference type="Gene3D" id="2.160.20.110">
    <property type="match status" value="1"/>
</dbReference>
<dbReference type="Pfam" id="PF07581">
    <property type="entry name" value="Glug"/>
    <property type="match status" value="1"/>
</dbReference>
<evidence type="ECO:0000313" key="2">
    <source>
        <dbReference type="EMBL" id="RHW38695.1"/>
    </source>
</evidence>
<name>A0A396SIY8_9BACL</name>
<reference evidence="2 3" key="1">
    <citation type="submission" date="2018-08" db="EMBL/GenBank/DDBJ databases">
        <title>Lysinibacillus sp. YLB-03 draft genome sequence.</title>
        <authorList>
            <person name="Yu L."/>
        </authorList>
    </citation>
    <scope>NUCLEOTIDE SEQUENCE [LARGE SCALE GENOMIC DNA]</scope>
    <source>
        <strain evidence="2 3">YLB-03</strain>
    </source>
</reference>